<protein>
    <submittedName>
        <fullName evidence="4">Alginate lyase family protein</fullName>
    </submittedName>
</protein>
<reference evidence="4 5" key="1">
    <citation type="submission" date="2024-12" db="EMBL/GenBank/DDBJ databases">
        <authorList>
            <person name="Lee Y."/>
        </authorList>
    </citation>
    <scope>NUCLEOTIDE SEQUENCE [LARGE SCALE GENOMIC DNA]</scope>
    <source>
        <strain evidence="4 5">03SUJ4</strain>
    </source>
</reference>
<evidence type="ECO:0000256" key="2">
    <source>
        <dbReference type="ARBA" id="ARBA00023239"/>
    </source>
</evidence>
<dbReference type="GO" id="GO:0016829">
    <property type="term" value="F:lyase activity"/>
    <property type="evidence" value="ECO:0007669"/>
    <property type="project" value="UniProtKB-KW"/>
</dbReference>
<dbReference type="Gene3D" id="1.50.10.100">
    <property type="entry name" value="Chondroitin AC/alginate lyase"/>
    <property type="match status" value="1"/>
</dbReference>
<dbReference type="RefSeq" id="WP_263412432.1">
    <property type="nucleotide sequence ID" value="NZ_BAABBH010000001.1"/>
</dbReference>
<dbReference type="Proteomes" id="UP001634747">
    <property type="component" value="Unassembled WGS sequence"/>
</dbReference>
<evidence type="ECO:0000313" key="4">
    <source>
        <dbReference type="EMBL" id="MFN2976076.1"/>
    </source>
</evidence>
<organism evidence="4 5">
    <name type="scientific">Terriglobus aquaticus</name>
    <dbReference type="NCBI Taxonomy" id="940139"/>
    <lineage>
        <taxon>Bacteria</taxon>
        <taxon>Pseudomonadati</taxon>
        <taxon>Acidobacteriota</taxon>
        <taxon>Terriglobia</taxon>
        <taxon>Terriglobales</taxon>
        <taxon>Acidobacteriaceae</taxon>
        <taxon>Terriglobus</taxon>
    </lineage>
</organism>
<accession>A0ABW9KMD8</accession>
<evidence type="ECO:0000313" key="5">
    <source>
        <dbReference type="Proteomes" id="UP001634747"/>
    </source>
</evidence>
<feature type="domain" description="Alginate lyase" evidence="3">
    <location>
        <begin position="26"/>
        <end position="259"/>
    </location>
</feature>
<keyword evidence="1" id="KW-0732">Signal</keyword>
<dbReference type="InterPro" id="IPR008929">
    <property type="entry name" value="Chondroitin_lyas"/>
</dbReference>
<comment type="caution">
    <text evidence="4">The sequence shown here is derived from an EMBL/GenBank/DDBJ whole genome shotgun (WGS) entry which is preliminary data.</text>
</comment>
<dbReference type="SUPFAM" id="SSF48230">
    <property type="entry name" value="Chondroitin AC/alginate lyase"/>
    <property type="match status" value="1"/>
</dbReference>
<proteinExistence type="predicted"/>
<dbReference type="InterPro" id="IPR008397">
    <property type="entry name" value="Alginate_lyase_dom"/>
</dbReference>
<keyword evidence="2 4" id="KW-0456">Lyase</keyword>
<dbReference type="EMBL" id="JBJYXY010000001">
    <property type="protein sequence ID" value="MFN2976076.1"/>
    <property type="molecule type" value="Genomic_DNA"/>
</dbReference>
<evidence type="ECO:0000256" key="1">
    <source>
        <dbReference type="ARBA" id="ARBA00022729"/>
    </source>
</evidence>
<gene>
    <name evidence="4" type="ORF">ACK2TP_09900</name>
</gene>
<sequence length="315" mass="34018">MTLTDAAASCPALPAVGPDLIMDGFYRLDDPTHSIVDPVRMKAYTEAAKPAKSAALQIVTEADEYRDTGSRDAARCTLGYIASLAAQHAMTGRMSSAQSYYVQGWLAGAIAVAYLKVRDSGLQTSSQQQVIIPWLRTLGQATRDWYDQAAQRKTQGNNHLYWAGMELAAIAAATNEPNDLEWAYAAYRNGIAQIQPDGTLPLEMARGSKALHYHLYALAPLVMIGEFGQANGTDLFAERDGALRKLAAATIAQTQDPSLFQRRTGVAQENAHPLSGDQIGWAPPVAARFQLPGLTTLIAQAPSLRVFYLGGEPPR</sequence>
<dbReference type="Pfam" id="PF05426">
    <property type="entry name" value="Alginate_lyase"/>
    <property type="match status" value="1"/>
</dbReference>
<keyword evidence="5" id="KW-1185">Reference proteome</keyword>
<name>A0ABW9KMD8_9BACT</name>
<evidence type="ECO:0000259" key="3">
    <source>
        <dbReference type="Pfam" id="PF05426"/>
    </source>
</evidence>